<feature type="transmembrane region" description="Helical" evidence="2">
    <location>
        <begin position="210"/>
        <end position="230"/>
    </location>
</feature>
<evidence type="ECO:0000256" key="1">
    <source>
        <dbReference type="SAM" id="MobiDB-lite"/>
    </source>
</evidence>
<feature type="transmembrane region" description="Helical" evidence="2">
    <location>
        <begin position="237"/>
        <end position="255"/>
    </location>
</feature>
<feature type="region of interest" description="Disordered" evidence="1">
    <location>
        <begin position="1"/>
        <end position="36"/>
    </location>
</feature>
<dbReference type="Proteomes" id="UP000029074">
    <property type="component" value="Unassembled WGS sequence"/>
</dbReference>
<feature type="compositionally biased region" description="Polar residues" evidence="1">
    <location>
        <begin position="334"/>
        <end position="344"/>
    </location>
</feature>
<feature type="transmembrane region" description="Helical" evidence="2">
    <location>
        <begin position="46"/>
        <end position="65"/>
    </location>
</feature>
<name>A0A087AIV5_9BIFI</name>
<protein>
    <submittedName>
        <fullName evidence="3">Uncharacterized protein</fullName>
    </submittedName>
</protein>
<keyword evidence="2" id="KW-0472">Membrane</keyword>
<dbReference type="AlphaFoldDB" id="A0A087AIV5"/>
<accession>A0A087AIV5</accession>
<evidence type="ECO:0000313" key="3">
    <source>
        <dbReference type="EMBL" id="KFI58705.1"/>
    </source>
</evidence>
<reference evidence="3 4" key="1">
    <citation type="submission" date="2014-03" db="EMBL/GenBank/DDBJ databases">
        <title>Genomics of Bifidobacteria.</title>
        <authorList>
            <person name="Ventura M."/>
            <person name="Milani C."/>
            <person name="Lugli G.A."/>
        </authorList>
    </citation>
    <scope>NUCLEOTIDE SEQUENCE [LARGE SCALE GENOMIC DNA]</scope>
    <source>
        <strain evidence="3 4">LMG 11596</strain>
    </source>
</reference>
<feature type="transmembrane region" description="Helical" evidence="2">
    <location>
        <begin position="114"/>
        <end position="136"/>
    </location>
</feature>
<feature type="compositionally biased region" description="Basic and acidic residues" evidence="1">
    <location>
        <begin position="1"/>
        <end position="14"/>
    </location>
</feature>
<feature type="region of interest" description="Disordered" evidence="1">
    <location>
        <begin position="297"/>
        <end position="344"/>
    </location>
</feature>
<dbReference type="RefSeq" id="WP_044085002.1">
    <property type="nucleotide sequence ID" value="NZ_ABXB03000001.1"/>
</dbReference>
<dbReference type="OrthoDB" id="5189031at2"/>
<gene>
    <name evidence="3" type="ORF">BGLCM_0998</name>
</gene>
<dbReference type="EMBL" id="JGYW01000005">
    <property type="protein sequence ID" value="KFI58705.1"/>
    <property type="molecule type" value="Genomic_DNA"/>
</dbReference>
<keyword evidence="2" id="KW-1133">Transmembrane helix</keyword>
<evidence type="ECO:0000313" key="4">
    <source>
        <dbReference type="Proteomes" id="UP000029074"/>
    </source>
</evidence>
<proteinExistence type="predicted"/>
<evidence type="ECO:0000256" key="2">
    <source>
        <dbReference type="SAM" id="Phobius"/>
    </source>
</evidence>
<keyword evidence="4" id="KW-1185">Reference proteome</keyword>
<feature type="compositionally biased region" description="Basic and acidic residues" evidence="1">
    <location>
        <begin position="297"/>
        <end position="310"/>
    </location>
</feature>
<feature type="transmembrane region" description="Helical" evidence="2">
    <location>
        <begin position="85"/>
        <end position="102"/>
    </location>
</feature>
<sequence length="344" mass="37683">MNTDSHTGREHRADVTSSTNQHAQEHSHSRTGNQHNHRHLIRDVDLVVLWAALVVFAVFVTLMQFGVLGAQRASNAVSYFTPEPWISFAWIAVFALLALWAIRLGNAKRRPHPVLRTPLSMITLVAVLIALCSIGWVVCWHVGNAPGAVLCIIAMTLLSWQEGRMAVHHDSSHWAKWAFEVLGAWLLVETVIDIFRMVTSFMAVDGVVSAVAQSIFTMILAALLLGVSCALKAKRHVWLFGVVSVWSLLAIAFRLMSVSKVTAIVVIVLITLAVLYMVVPWEPVSTILAKRDAAHQDTSAEDHDNDHEMDASADTDTASTTPSLTPPTPPAQANDIQAATSQQE</sequence>
<keyword evidence="2" id="KW-0812">Transmembrane</keyword>
<feature type="compositionally biased region" description="Low complexity" evidence="1">
    <location>
        <begin position="312"/>
        <end position="323"/>
    </location>
</feature>
<comment type="caution">
    <text evidence="3">The sequence shown here is derived from an EMBL/GenBank/DDBJ whole genome shotgun (WGS) entry which is preliminary data.</text>
</comment>
<feature type="transmembrane region" description="Helical" evidence="2">
    <location>
        <begin position="261"/>
        <end position="281"/>
    </location>
</feature>
<organism evidence="3 4">
    <name type="scientific">Bifidobacterium gallicum DSM 20093 = LMG 11596</name>
    <dbReference type="NCBI Taxonomy" id="561180"/>
    <lineage>
        <taxon>Bacteria</taxon>
        <taxon>Bacillati</taxon>
        <taxon>Actinomycetota</taxon>
        <taxon>Actinomycetes</taxon>
        <taxon>Bifidobacteriales</taxon>
        <taxon>Bifidobacteriaceae</taxon>
        <taxon>Bifidobacterium</taxon>
    </lineage>
</organism>